<dbReference type="RefSeq" id="WP_091332793.1">
    <property type="nucleotide sequence ID" value="NZ_FNOW01000011.1"/>
</dbReference>
<evidence type="ECO:0000313" key="1">
    <source>
        <dbReference type="EMBL" id="SDX73747.1"/>
    </source>
</evidence>
<keyword evidence="1" id="KW-0808">Transferase</keyword>
<dbReference type="GO" id="GO:0006044">
    <property type="term" value="P:N-acetylglucosamine metabolic process"/>
    <property type="evidence" value="ECO:0007669"/>
    <property type="project" value="TreeGrafter"/>
</dbReference>
<dbReference type="SUPFAM" id="SSF52540">
    <property type="entry name" value="P-loop containing nucleoside triphosphate hydrolases"/>
    <property type="match status" value="1"/>
</dbReference>
<dbReference type="STRING" id="61595.SAMN05421644_11152"/>
<dbReference type="InterPro" id="IPR027417">
    <property type="entry name" value="P-loop_NTPase"/>
</dbReference>
<dbReference type="Gene3D" id="3.40.50.300">
    <property type="entry name" value="P-loop containing nucleotide triphosphate hydrolases"/>
    <property type="match status" value="1"/>
</dbReference>
<sequence length="408" mass="45761">MIHIGAIEITWSRKLPARIEIGSPWPERTIDGPSILVRALVETEHPLSPQADRVLMRVADRELGAWPLRHRTLNSGRSALDINAAVSMLDLPPTFVLDVSVTQSDGEAWPLCRITGTRRACLAPEGNRLQPLLLVSLGRSGSTWLMRLLGEHPQVIRRDRYPYEARIGQYFADFADALLRQASQLDRHADFYWGDADSFAHLGAPAIANLCIQTLADSDRVYSQLAETAGKPEADHFIEKAGGDPAIIERMRNLYGTCKVLLLVRDFRDIIASVLAFNRKRGTREFGHNRVTNDLEYVELMAGFAQSLLAVRTAVPEAVTVRYEALMQHPEATLASTLEALHLDSDREMISRILTAAEHDTPQMIYHRTVDDPRSQSIGRWRTHLDSALQAHCQTHLHDVLQAFGYDD</sequence>
<dbReference type="GO" id="GO:0001517">
    <property type="term" value="F:N-acetylglucosamine 6-O-sulfotransferase activity"/>
    <property type="evidence" value="ECO:0007669"/>
    <property type="project" value="TreeGrafter"/>
</dbReference>
<evidence type="ECO:0000313" key="2">
    <source>
        <dbReference type="Proteomes" id="UP000198672"/>
    </source>
</evidence>
<dbReference type="GO" id="GO:0006790">
    <property type="term" value="P:sulfur compound metabolic process"/>
    <property type="evidence" value="ECO:0007669"/>
    <property type="project" value="TreeGrafter"/>
</dbReference>
<protein>
    <submittedName>
        <fullName evidence="1">Sulfotransferase family protein</fullName>
    </submittedName>
</protein>
<dbReference type="InterPro" id="IPR051135">
    <property type="entry name" value="Gal/GlcNAc/GalNAc_ST"/>
</dbReference>
<name>A0A1H3E557_ALLWA</name>
<keyword evidence="2" id="KW-1185">Reference proteome</keyword>
<dbReference type="EMBL" id="FNOW01000011">
    <property type="protein sequence ID" value="SDX73747.1"/>
    <property type="molecule type" value="Genomic_DNA"/>
</dbReference>
<dbReference type="Pfam" id="PF13469">
    <property type="entry name" value="Sulfotransfer_3"/>
    <property type="match status" value="1"/>
</dbReference>
<proteinExistence type="predicted"/>
<dbReference type="PANTHER" id="PTHR10704:SF44">
    <property type="entry name" value="LD35051P-RELATED"/>
    <property type="match status" value="1"/>
</dbReference>
<organism evidence="1 2">
    <name type="scientific">Allochromatium warmingii</name>
    <name type="common">Chromatium warmingii</name>
    <dbReference type="NCBI Taxonomy" id="61595"/>
    <lineage>
        <taxon>Bacteria</taxon>
        <taxon>Pseudomonadati</taxon>
        <taxon>Pseudomonadota</taxon>
        <taxon>Gammaproteobacteria</taxon>
        <taxon>Chromatiales</taxon>
        <taxon>Chromatiaceae</taxon>
        <taxon>Allochromatium</taxon>
    </lineage>
</organism>
<dbReference type="OrthoDB" id="9815894at2"/>
<dbReference type="AlphaFoldDB" id="A0A1H3E557"/>
<accession>A0A1H3E557</accession>
<reference evidence="2" key="1">
    <citation type="submission" date="2016-10" db="EMBL/GenBank/DDBJ databases">
        <authorList>
            <person name="Varghese N."/>
            <person name="Submissions S."/>
        </authorList>
    </citation>
    <scope>NUCLEOTIDE SEQUENCE [LARGE SCALE GENOMIC DNA]</scope>
    <source>
        <strain evidence="2">DSM 173</strain>
    </source>
</reference>
<gene>
    <name evidence="1" type="ORF">SAMN05421644_11152</name>
</gene>
<dbReference type="PANTHER" id="PTHR10704">
    <property type="entry name" value="CARBOHYDRATE SULFOTRANSFERASE"/>
    <property type="match status" value="1"/>
</dbReference>
<dbReference type="Proteomes" id="UP000198672">
    <property type="component" value="Unassembled WGS sequence"/>
</dbReference>